<comment type="caution">
    <text evidence="2">The sequence shown here is derived from an EMBL/GenBank/DDBJ whole genome shotgun (WGS) entry which is preliminary data.</text>
</comment>
<sequence length="79" mass="8321">MRRAVLALLLALTLTTACKAETWYAVPGGPPGTVSGRDGRWLIIKPGHGGAKVRVLVDDADQGSCSTGTDYPQCVPVQR</sequence>
<dbReference type="Proteomes" id="UP000640052">
    <property type="component" value="Unassembled WGS sequence"/>
</dbReference>
<reference evidence="2" key="1">
    <citation type="submission" date="2021-01" db="EMBL/GenBank/DDBJ databases">
        <title>Whole genome shotgun sequence of Acrocarpospora phusangensis NBRC 108782.</title>
        <authorList>
            <person name="Komaki H."/>
            <person name="Tamura T."/>
        </authorList>
    </citation>
    <scope>NUCLEOTIDE SEQUENCE</scope>
    <source>
        <strain evidence="2">NBRC 108782</strain>
    </source>
</reference>
<feature type="signal peptide" evidence="1">
    <location>
        <begin position="1"/>
        <end position="19"/>
    </location>
</feature>
<feature type="chain" id="PRO_5037985523" description="Secreted protein" evidence="1">
    <location>
        <begin position="20"/>
        <end position="79"/>
    </location>
</feature>
<dbReference type="PROSITE" id="PS51257">
    <property type="entry name" value="PROKAR_LIPOPROTEIN"/>
    <property type="match status" value="1"/>
</dbReference>
<protein>
    <recommendedName>
        <fullName evidence="4">Secreted protein</fullName>
    </recommendedName>
</protein>
<organism evidence="2 3">
    <name type="scientific">Acrocarpospora phusangensis</name>
    <dbReference type="NCBI Taxonomy" id="1070424"/>
    <lineage>
        <taxon>Bacteria</taxon>
        <taxon>Bacillati</taxon>
        <taxon>Actinomycetota</taxon>
        <taxon>Actinomycetes</taxon>
        <taxon>Streptosporangiales</taxon>
        <taxon>Streptosporangiaceae</taxon>
        <taxon>Acrocarpospora</taxon>
    </lineage>
</organism>
<gene>
    <name evidence="2" type="ORF">Aph01nite_34260</name>
</gene>
<name>A0A919QBS1_9ACTN</name>
<evidence type="ECO:0000256" key="1">
    <source>
        <dbReference type="SAM" id="SignalP"/>
    </source>
</evidence>
<evidence type="ECO:0000313" key="3">
    <source>
        <dbReference type="Proteomes" id="UP000640052"/>
    </source>
</evidence>
<evidence type="ECO:0008006" key="4">
    <source>
        <dbReference type="Google" id="ProtNLM"/>
    </source>
</evidence>
<dbReference type="AlphaFoldDB" id="A0A919QBS1"/>
<proteinExistence type="predicted"/>
<dbReference type="EMBL" id="BOOA01000025">
    <property type="protein sequence ID" value="GIH25116.1"/>
    <property type="molecule type" value="Genomic_DNA"/>
</dbReference>
<accession>A0A919QBS1</accession>
<keyword evidence="1" id="KW-0732">Signal</keyword>
<keyword evidence="3" id="KW-1185">Reference proteome</keyword>
<evidence type="ECO:0000313" key="2">
    <source>
        <dbReference type="EMBL" id="GIH25116.1"/>
    </source>
</evidence>
<dbReference type="RefSeq" id="WP_204041845.1">
    <property type="nucleotide sequence ID" value="NZ_BOOA01000025.1"/>
</dbReference>